<evidence type="ECO:0000313" key="2">
    <source>
        <dbReference type="EMBL" id="QTE28235.1"/>
    </source>
</evidence>
<dbReference type="InterPro" id="IPR025877">
    <property type="entry name" value="MobA-like_NTP_Trfase"/>
</dbReference>
<dbReference type="PANTHER" id="PTHR43777">
    <property type="entry name" value="MOLYBDENUM COFACTOR CYTIDYLYLTRANSFERASE"/>
    <property type="match status" value="1"/>
</dbReference>
<dbReference type="InterPro" id="IPR029044">
    <property type="entry name" value="Nucleotide-diphossugar_trans"/>
</dbReference>
<dbReference type="Gene3D" id="3.90.550.10">
    <property type="entry name" value="Spore Coat Polysaccharide Biosynthesis Protein SpsA, Chain A"/>
    <property type="match status" value="1"/>
</dbReference>
<dbReference type="GO" id="GO:0016779">
    <property type="term" value="F:nucleotidyltransferase activity"/>
    <property type="evidence" value="ECO:0007669"/>
    <property type="project" value="UniProtKB-ARBA"/>
</dbReference>
<reference evidence="2" key="1">
    <citation type="submission" date="2021-03" db="EMBL/GenBank/DDBJ databases">
        <title>Pengzhenrongella sicca gen. nov., sp. nov., a new member of suborder Micrococcineae isolated from High-Arctic tundra soil.</title>
        <authorList>
            <person name="Peng F."/>
        </authorList>
    </citation>
    <scope>NUCLEOTIDE SEQUENCE</scope>
    <source>
        <strain evidence="2">LRZ-2</strain>
    </source>
</reference>
<accession>A0A8A4Z9T7</accession>
<dbReference type="EMBL" id="CP071868">
    <property type="protein sequence ID" value="QTE28235.1"/>
    <property type="molecule type" value="Genomic_DNA"/>
</dbReference>
<feature type="domain" description="MobA-like NTP transferase" evidence="1">
    <location>
        <begin position="16"/>
        <end position="185"/>
    </location>
</feature>
<dbReference type="CDD" id="cd04182">
    <property type="entry name" value="GT_2_like_f"/>
    <property type="match status" value="1"/>
</dbReference>
<evidence type="ECO:0000313" key="3">
    <source>
        <dbReference type="Proteomes" id="UP000663937"/>
    </source>
</evidence>
<dbReference type="Pfam" id="PF12804">
    <property type="entry name" value="NTP_transf_3"/>
    <property type="match status" value="1"/>
</dbReference>
<dbReference type="Proteomes" id="UP000663937">
    <property type="component" value="Chromosome"/>
</dbReference>
<name>A0A8A4Z9T7_9MICO</name>
<gene>
    <name evidence="2" type="ORF">J4E96_12645</name>
</gene>
<organism evidence="2 3">
    <name type="scientific">Pengzhenrongella sicca</name>
    <dbReference type="NCBI Taxonomy" id="2819238"/>
    <lineage>
        <taxon>Bacteria</taxon>
        <taxon>Bacillati</taxon>
        <taxon>Actinomycetota</taxon>
        <taxon>Actinomycetes</taxon>
        <taxon>Micrococcales</taxon>
        <taxon>Pengzhenrongella</taxon>
    </lineage>
</organism>
<dbReference type="KEGG" id="psic:J4E96_12645"/>
<dbReference type="AlphaFoldDB" id="A0A8A4Z9T7"/>
<dbReference type="RefSeq" id="WP_227422464.1">
    <property type="nucleotide sequence ID" value="NZ_CP071868.1"/>
</dbReference>
<keyword evidence="3" id="KW-1185">Reference proteome</keyword>
<protein>
    <submittedName>
        <fullName evidence="2">Nucleotidyltransferase family protein</fullName>
    </submittedName>
</protein>
<dbReference type="SUPFAM" id="SSF53448">
    <property type="entry name" value="Nucleotide-diphospho-sugar transferases"/>
    <property type="match status" value="1"/>
</dbReference>
<dbReference type="PANTHER" id="PTHR43777:SF1">
    <property type="entry name" value="MOLYBDENUM COFACTOR CYTIDYLYLTRANSFERASE"/>
    <property type="match status" value="1"/>
</dbReference>
<proteinExistence type="predicted"/>
<sequence>MTVPTAAHVTGPQVTGIVLAAGAGTRLGGPKALRRAADGEPWLVRACAVLLGAGCDQVVVVLGSGADAARELVPTAPPGPGGPPAPPITVIVAEQWAQGMSASLRAGLAAATGDAALVTLVDLPGLPAGAARRVLAAGPVTPVSLRQAVYAGRPGHPVLIGRAHWPELARELAGDRGARAYLAAHGAQRIECGDLFDGRDVDEPADLT</sequence>
<evidence type="ECO:0000259" key="1">
    <source>
        <dbReference type="Pfam" id="PF12804"/>
    </source>
</evidence>